<dbReference type="AlphaFoldDB" id="A0A2T2WIZ9"/>
<evidence type="ECO:0000259" key="1">
    <source>
        <dbReference type="PROSITE" id="PS51677"/>
    </source>
</evidence>
<dbReference type="Gene3D" id="3.20.20.370">
    <property type="entry name" value="Glycoside hydrolase/deacetylase"/>
    <property type="match status" value="1"/>
</dbReference>
<dbReference type="PANTHER" id="PTHR10587">
    <property type="entry name" value="GLYCOSYL TRANSFERASE-RELATED"/>
    <property type="match status" value="1"/>
</dbReference>
<dbReference type="InterPro" id="IPR054467">
    <property type="entry name" value="YkoP-like_dom"/>
</dbReference>
<dbReference type="InterPro" id="IPR050248">
    <property type="entry name" value="Polysacc_deacetylase_ArnD"/>
</dbReference>
<dbReference type="Pfam" id="PF22790">
    <property type="entry name" value="YkoP"/>
    <property type="match status" value="1"/>
</dbReference>
<dbReference type="CDD" id="cd10959">
    <property type="entry name" value="CE4_NodB_like_3"/>
    <property type="match status" value="1"/>
</dbReference>
<dbReference type="InterPro" id="IPR011330">
    <property type="entry name" value="Glyco_hydro/deAcase_b/a-brl"/>
</dbReference>
<dbReference type="PROSITE" id="PS51677">
    <property type="entry name" value="NODB"/>
    <property type="match status" value="1"/>
</dbReference>
<dbReference type="Proteomes" id="UP000241848">
    <property type="component" value="Unassembled WGS sequence"/>
</dbReference>
<dbReference type="SUPFAM" id="SSF88713">
    <property type="entry name" value="Glycoside hydrolase/deacetylase"/>
    <property type="match status" value="1"/>
</dbReference>
<accession>A0A2T2WIZ9</accession>
<feature type="domain" description="NodB homology" evidence="1">
    <location>
        <begin position="38"/>
        <end position="217"/>
    </location>
</feature>
<name>A0A2T2WIZ9_9FIRM</name>
<dbReference type="Pfam" id="PF01522">
    <property type="entry name" value="Polysacc_deac_1"/>
    <property type="match status" value="1"/>
</dbReference>
<sequence>MLGVVVGLVIAWILVYLAPDLWFHHLQWGAWAGSSAQAQVSLTFDDGPGPDTDQILNVLQEFQVRATFFIVTERLRERPEVLERLIRQGHEVGLHMTRHVSAFLLTPWKSFAEVTRGVRELEALGQRPQFFRPPWGHVNLGTWLAAKRCGLTLVFWSVAPDDWKPQKRPETISHYVVQLAQPGSVVVLHDAGGSRERTARALPAMIEGLRARGLEPVPVAALDRERSEWRRMWNWWEIRFTRQWDIESIPNSGGGQPILRIGHIRYRGPAVRLSSGRDLRRGVAMGEIHFGNPALAQFSGQAVSGLRALHKVMTALSDLVQWLDQHESYGDIVVVGGITLLDAAHTIEKLGFQHVPVRGWTKWSMWGYLLVLMIIYHRDGWRTLRRFRRLEPVLLLMDIDTLRERFGKTHNAKGARTLTTAERQP</sequence>
<evidence type="ECO:0000313" key="3">
    <source>
        <dbReference type="Proteomes" id="UP000241848"/>
    </source>
</evidence>
<proteinExistence type="predicted"/>
<dbReference type="EMBL" id="PXYV01000020">
    <property type="protein sequence ID" value="PSR22213.1"/>
    <property type="molecule type" value="Genomic_DNA"/>
</dbReference>
<evidence type="ECO:0000313" key="2">
    <source>
        <dbReference type="EMBL" id="PSR22213.1"/>
    </source>
</evidence>
<organism evidence="2 3">
    <name type="scientific">Sulfobacillus acidophilus</name>
    <dbReference type="NCBI Taxonomy" id="53633"/>
    <lineage>
        <taxon>Bacteria</taxon>
        <taxon>Bacillati</taxon>
        <taxon>Bacillota</taxon>
        <taxon>Clostridia</taxon>
        <taxon>Eubacteriales</taxon>
        <taxon>Clostridiales Family XVII. Incertae Sedis</taxon>
        <taxon>Sulfobacillus</taxon>
    </lineage>
</organism>
<dbReference type="GO" id="GO:0016810">
    <property type="term" value="F:hydrolase activity, acting on carbon-nitrogen (but not peptide) bonds"/>
    <property type="evidence" value="ECO:0007669"/>
    <property type="project" value="InterPro"/>
</dbReference>
<dbReference type="InterPro" id="IPR002509">
    <property type="entry name" value="NODB_dom"/>
</dbReference>
<gene>
    <name evidence="2" type="ORF">C7B45_07510</name>
</gene>
<reference evidence="2 3" key="1">
    <citation type="journal article" date="2014" name="BMC Genomics">
        <title>Comparison of environmental and isolate Sulfobacillus genomes reveals diverse carbon, sulfur, nitrogen, and hydrogen metabolisms.</title>
        <authorList>
            <person name="Justice N.B."/>
            <person name="Norman A."/>
            <person name="Brown C.T."/>
            <person name="Singh A."/>
            <person name="Thomas B.C."/>
            <person name="Banfield J.F."/>
        </authorList>
    </citation>
    <scope>NUCLEOTIDE SEQUENCE [LARGE SCALE GENOMIC DNA]</scope>
    <source>
        <strain evidence="2">AMDSBA3</strain>
    </source>
</reference>
<dbReference type="PANTHER" id="PTHR10587:SF137">
    <property type="entry name" value="4-DEOXY-4-FORMAMIDO-L-ARABINOSE-PHOSPHOUNDECAPRENOL DEFORMYLASE ARND-RELATED"/>
    <property type="match status" value="1"/>
</dbReference>
<dbReference type="GO" id="GO:0005975">
    <property type="term" value="P:carbohydrate metabolic process"/>
    <property type="evidence" value="ECO:0007669"/>
    <property type="project" value="InterPro"/>
</dbReference>
<comment type="caution">
    <text evidence="2">The sequence shown here is derived from an EMBL/GenBank/DDBJ whole genome shotgun (WGS) entry which is preliminary data.</text>
</comment>
<protein>
    <submittedName>
        <fullName evidence="2">Polysaccharide deacetylase family protein</fullName>
    </submittedName>
</protein>